<evidence type="ECO:0000313" key="4">
    <source>
        <dbReference type="EMBL" id="MCU7615807.1"/>
    </source>
</evidence>
<dbReference type="Pfam" id="PF01345">
    <property type="entry name" value="DUF11"/>
    <property type="match status" value="1"/>
</dbReference>
<dbReference type="InterPro" id="IPR028974">
    <property type="entry name" value="TSP_type-3_rpt"/>
</dbReference>
<dbReference type="SUPFAM" id="SSF101898">
    <property type="entry name" value="NHL repeat"/>
    <property type="match status" value="1"/>
</dbReference>
<dbReference type="NCBIfam" id="TIGR01451">
    <property type="entry name" value="B_ant_repeat"/>
    <property type="match status" value="1"/>
</dbReference>
<evidence type="ECO:0000313" key="5">
    <source>
        <dbReference type="Proteomes" id="UP001208649"/>
    </source>
</evidence>
<name>A0ABT2W0N3_9FLAO</name>
<feature type="chain" id="PRO_5046270867" evidence="2">
    <location>
        <begin position="24"/>
        <end position="1119"/>
    </location>
</feature>
<feature type="domain" description="DUF11" evidence="3">
    <location>
        <begin position="309"/>
        <end position="420"/>
    </location>
</feature>
<evidence type="ECO:0000256" key="1">
    <source>
        <dbReference type="SAM" id="MobiDB-lite"/>
    </source>
</evidence>
<dbReference type="Proteomes" id="UP001208649">
    <property type="component" value="Unassembled WGS sequence"/>
</dbReference>
<comment type="caution">
    <text evidence="4">The sequence shown here is derived from an EMBL/GenBank/DDBJ whole genome shotgun (WGS) entry which is preliminary data.</text>
</comment>
<reference evidence="5" key="1">
    <citation type="submission" date="2023-07" db="EMBL/GenBank/DDBJ databases">
        <title>Chryseobacterium sp. strain PBS4-4 Genome sequencing and assembly.</title>
        <authorList>
            <person name="Jung Y."/>
        </authorList>
    </citation>
    <scope>NUCLEOTIDE SEQUENCE [LARGE SCALE GENOMIC DNA]</scope>
    <source>
        <strain evidence="5">PBS4-4</strain>
    </source>
</reference>
<feature type="signal peptide" evidence="2">
    <location>
        <begin position="1"/>
        <end position="23"/>
    </location>
</feature>
<dbReference type="InterPro" id="IPR001434">
    <property type="entry name" value="OmcB-like_DUF11"/>
</dbReference>
<sequence length="1119" mass="115296">MIKKYKWLYFWVVFLWSHPTLNAQSCTPGQLYAVNGSAITTPANQAAAVQQGLYLMNTTTEAVTLRVQNLFAGGAALAEVNAGGTPATSAFGLDIPNNIIWFCNRGIGTVAPNSLPKIFSYNLNNSTYGTTVATFAGISGVQNINKAAYNPADGNIYFHNSGNNHLYKFNPSTPSVAAIDIGVLFEPTVGSTVSSYGGGDIAFDGLGNLTGAFSSANILAIFPGSYNSAGVYLGLAGSGTSTSTITGQKFANLTSAPSSVGFLTDGNFIVGGLNGTSNINTTTGVENDLGSTNFPSSDFASCAAPTPNLVVNKAATINCDPTTSTIIYTITIQNTGSFHAITTKLIDALPSGITLVSGTLNGTAIPGLTATALANGIDVKSPTGLSGQILKGETATIVLNCTASTNGSVLTNQAFVKYTGVESLNLPNDEIVSNDPSTSIANDATVIRSCAIIASGNVFNDINGLSDNTVNGIGTNAGGVNAVLYNTTTGAVSQVVPVNLNGTYALSGLLGMGYTIVLTTANPVIGSTMLPTSILPNNWTSVGENIGTTTGNDGTVNGIIPLGTPTSGLTNVNFGIDERPTANNNTSSTILNPEGSNSAIVPASVFSGTDLNGGIITSITITAFPTGISSITINGNNYTSGTFPSVGITVPATSTGNPTQQILVDPSFTGVGNVVILYQVTDNAGIKSSNTASATIPFNNLCDSSSPNFVDTDSDGNGNVCDIDDDNDGIPDSVEFNEQIKCLDWSGISDSNPNITTPLTLNSNGAGSYSVNYTAVFTKNGVSSTEISSFTAPKGNSSGDVSLGINATSGTGNESEYMQYVINFTKPTMVRISEHVQSFGPFNAADSWRLTAAGGFIIVNSTGINVISNTGSEIRFDPAATANQPFEIRTTQPVTSITLKMWTNNNTNNLSPLKVCAVLPMDTDNDGAPDYLDLDSDNDGCSDAIEGDENILSTQLNADGSINTNLPSPNNGVGNTSGTSLGVPNLVNSGGSADLGSDIGQGSGSSLNNLINACACYNNPNTSTLGIPTNHGITLLKRAGAENGNWPMIRTSAHTVLESNTKGFVITRMTSDPAQTSAANHLNKITNPQEGMMVYDLFSKCLKIYSDAAWSCFSTPACP</sequence>
<feature type="region of interest" description="Disordered" evidence="1">
    <location>
        <begin position="961"/>
        <end position="985"/>
    </location>
</feature>
<dbReference type="RefSeq" id="WP_263001083.1">
    <property type="nucleotide sequence ID" value="NZ_JAOTEM010000001.1"/>
</dbReference>
<keyword evidence="2" id="KW-0732">Signal</keyword>
<organism evidence="4 5">
    <name type="scientific">Chryseobacterium edaphi</name>
    <dbReference type="NCBI Taxonomy" id="2976532"/>
    <lineage>
        <taxon>Bacteria</taxon>
        <taxon>Pseudomonadati</taxon>
        <taxon>Bacteroidota</taxon>
        <taxon>Flavobacteriia</taxon>
        <taxon>Flavobacteriales</taxon>
        <taxon>Weeksellaceae</taxon>
        <taxon>Chryseobacterium group</taxon>
        <taxon>Chryseobacterium</taxon>
    </lineage>
</organism>
<evidence type="ECO:0000256" key="2">
    <source>
        <dbReference type="SAM" id="SignalP"/>
    </source>
</evidence>
<dbReference type="EMBL" id="JAOTEM010000001">
    <property type="protein sequence ID" value="MCU7615807.1"/>
    <property type="molecule type" value="Genomic_DNA"/>
</dbReference>
<dbReference type="InterPro" id="IPR047589">
    <property type="entry name" value="DUF11_rpt"/>
</dbReference>
<evidence type="ECO:0000259" key="3">
    <source>
        <dbReference type="Pfam" id="PF01345"/>
    </source>
</evidence>
<accession>A0ABT2W0N3</accession>
<gene>
    <name evidence="4" type="ORF">NZ698_01235</name>
</gene>
<proteinExistence type="predicted"/>
<dbReference type="Gene3D" id="4.10.1080.10">
    <property type="entry name" value="TSP type-3 repeat"/>
    <property type="match status" value="1"/>
</dbReference>
<protein>
    <submittedName>
        <fullName evidence="4">Thrombospondin type 3 repeat-containing protein</fullName>
    </submittedName>
</protein>
<keyword evidence="5" id="KW-1185">Reference proteome</keyword>